<comment type="caution">
    <text evidence="2">The sequence shown here is derived from an EMBL/GenBank/DDBJ whole genome shotgun (WGS) entry which is preliminary data.</text>
</comment>
<name>A0AAD6T951_9AGAR</name>
<evidence type="ECO:0000313" key="3">
    <source>
        <dbReference type="Proteomes" id="UP001218188"/>
    </source>
</evidence>
<dbReference type="EMBL" id="JARJCM010000023">
    <property type="protein sequence ID" value="KAJ7040083.1"/>
    <property type="molecule type" value="Genomic_DNA"/>
</dbReference>
<sequence length="241" mass="26618">MSVARPAKVLVATFTSARGASATTLSPNVIGQQQFLSDSEPLEPRAKRPRYLRDFIWTGSDTHHSPTAKATEVDPPLPRPPLSEYTPTALKTIGENEHLFKIISPIDADTFESLLTDHPNQPFVQSVLAGLRAGFWPWADTSPGVYPETYDVSDCPLNSEKERQFVRDQRDVELQLGRFSPSFGPDLLPGMYSMPIHVVPKPNSEKLRLIVNHKMGVFSLNSMIPRDAIAGSALDTLKNLG</sequence>
<feature type="region of interest" description="Disordered" evidence="1">
    <location>
        <begin position="62"/>
        <end position="82"/>
    </location>
</feature>
<proteinExistence type="predicted"/>
<gene>
    <name evidence="2" type="ORF">C8F04DRAFT_948817</name>
</gene>
<evidence type="ECO:0000256" key="1">
    <source>
        <dbReference type="SAM" id="MobiDB-lite"/>
    </source>
</evidence>
<accession>A0AAD6T951</accession>
<keyword evidence="3" id="KW-1185">Reference proteome</keyword>
<protein>
    <submittedName>
        <fullName evidence="2">Uncharacterized protein</fullName>
    </submittedName>
</protein>
<feature type="non-terminal residue" evidence="2">
    <location>
        <position position="241"/>
    </location>
</feature>
<organism evidence="2 3">
    <name type="scientific">Mycena alexandri</name>
    <dbReference type="NCBI Taxonomy" id="1745969"/>
    <lineage>
        <taxon>Eukaryota</taxon>
        <taxon>Fungi</taxon>
        <taxon>Dikarya</taxon>
        <taxon>Basidiomycota</taxon>
        <taxon>Agaricomycotina</taxon>
        <taxon>Agaricomycetes</taxon>
        <taxon>Agaricomycetidae</taxon>
        <taxon>Agaricales</taxon>
        <taxon>Marasmiineae</taxon>
        <taxon>Mycenaceae</taxon>
        <taxon>Mycena</taxon>
    </lineage>
</organism>
<dbReference type="AlphaFoldDB" id="A0AAD6T951"/>
<evidence type="ECO:0000313" key="2">
    <source>
        <dbReference type="EMBL" id="KAJ7040083.1"/>
    </source>
</evidence>
<dbReference type="Proteomes" id="UP001218188">
    <property type="component" value="Unassembled WGS sequence"/>
</dbReference>
<reference evidence="2" key="1">
    <citation type="submission" date="2023-03" db="EMBL/GenBank/DDBJ databases">
        <title>Massive genome expansion in bonnet fungi (Mycena s.s.) driven by repeated elements and novel gene families across ecological guilds.</title>
        <authorList>
            <consortium name="Lawrence Berkeley National Laboratory"/>
            <person name="Harder C.B."/>
            <person name="Miyauchi S."/>
            <person name="Viragh M."/>
            <person name="Kuo A."/>
            <person name="Thoen E."/>
            <person name="Andreopoulos B."/>
            <person name="Lu D."/>
            <person name="Skrede I."/>
            <person name="Drula E."/>
            <person name="Henrissat B."/>
            <person name="Morin E."/>
            <person name="Kohler A."/>
            <person name="Barry K."/>
            <person name="LaButti K."/>
            <person name="Morin E."/>
            <person name="Salamov A."/>
            <person name="Lipzen A."/>
            <person name="Mereny Z."/>
            <person name="Hegedus B."/>
            <person name="Baldrian P."/>
            <person name="Stursova M."/>
            <person name="Weitz H."/>
            <person name="Taylor A."/>
            <person name="Grigoriev I.V."/>
            <person name="Nagy L.G."/>
            <person name="Martin F."/>
            <person name="Kauserud H."/>
        </authorList>
    </citation>
    <scope>NUCLEOTIDE SEQUENCE</scope>
    <source>
        <strain evidence="2">CBHHK200</strain>
    </source>
</reference>